<dbReference type="GO" id="GO:0006606">
    <property type="term" value="P:protein import into nucleus"/>
    <property type="evidence" value="ECO:0007669"/>
    <property type="project" value="UniProtKB-ARBA"/>
</dbReference>
<dbReference type="Pfam" id="PF02136">
    <property type="entry name" value="NTF2"/>
    <property type="match status" value="1"/>
</dbReference>
<protein>
    <recommendedName>
        <fullName evidence="2">NTF2-related export protein</fullName>
    </recommendedName>
</protein>
<dbReference type="Proteomes" id="UP000310685">
    <property type="component" value="Unassembled WGS sequence"/>
</dbReference>
<keyword evidence="2" id="KW-0653">Protein transport</keyword>
<sequence>MNLQTFITQIQSQASTFDSNRSQLRGLYVCLSLRPLFSNESIQRDGSMLTWESNQILGVNAILEKLEGLPFQKVVHKTDTIDAQPSSASVASLMVLVTGQLIVDDSPNPIAFSQVFQLMPEGGSYYVQNDVFRLVYG</sequence>
<dbReference type="EMBL" id="SPRO01000001">
    <property type="protein sequence ID" value="TIC34546.1"/>
    <property type="molecule type" value="Genomic_DNA"/>
</dbReference>
<dbReference type="InterPro" id="IPR018222">
    <property type="entry name" value="Nuclear_transport_factor_2_euk"/>
</dbReference>
<evidence type="ECO:0000313" key="4">
    <source>
        <dbReference type="EMBL" id="TIB82675.1"/>
    </source>
</evidence>
<dbReference type="SUPFAM" id="SSF54427">
    <property type="entry name" value="NTF2-like"/>
    <property type="match status" value="1"/>
</dbReference>
<dbReference type="EMBL" id="SPRW01000001">
    <property type="protein sequence ID" value="TIC71265.1"/>
    <property type="molecule type" value="Genomic_DNA"/>
</dbReference>
<dbReference type="FunFam" id="3.10.450.50:FF:000005">
    <property type="entry name" value="Nuclear transport factor 2"/>
    <property type="match status" value="1"/>
</dbReference>
<evidence type="ECO:0000313" key="9">
    <source>
        <dbReference type="EMBL" id="TIC71693.1"/>
    </source>
</evidence>
<comment type="caution">
    <text evidence="7">The sequence shown here is derived from an EMBL/GenBank/DDBJ whole genome shotgun (WGS) entry which is preliminary data.</text>
</comment>
<comment type="subcellular location">
    <subcellularLocation>
        <location evidence="2">Cytoplasm</location>
    </subcellularLocation>
    <subcellularLocation>
        <location evidence="2">Nucleus</location>
    </subcellularLocation>
</comment>
<keyword evidence="2" id="KW-0813">Transport</keyword>
<dbReference type="Gene3D" id="3.10.450.50">
    <property type="match status" value="1"/>
</dbReference>
<dbReference type="EMBL" id="SPRX01000001">
    <property type="protein sequence ID" value="TIC70044.1"/>
    <property type="molecule type" value="Genomic_DNA"/>
</dbReference>
<evidence type="ECO:0000313" key="14">
    <source>
        <dbReference type="Proteomes" id="UP000310685"/>
    </source>
</evidence>
<organism evidence="7 15">
    <name type="scientific">Wallemia mellicola</name>
    <dbReference type="NCBI Taxonomy" id="1708541"/>
    <lineage>
        <taxon>Eukaryota</taxon>
        <taxon>Fungi</taxon>
        <taxon>Dikarya</taxon>
        <taxon>Basidiomycota</taxon>
        <taxon>Wallemiomycotina</taxon>
        <taxon>Wallemiomycetes</taxon>
        <taxon>Wallemiales</taxon>
        <taxon>Wallemiaceae</taxon>
        <taxon>Wallemia</taxon>
    </lineage>
</organism>
<evidence type="ECO:0000313" key="15">
    <source>
        <dbReference type="Proteomes" id="UP000310708"/>
    </source>
</evidence>
<dbReference type="InterPro" id="IPR045875">
    <property type="entry name" value="NTF2"/>
</dbReference>
<gene>
    <name evidence="7" type="ORF">E3Q01_00164</name>
    <name evidence="8" type="ORF">E3Q02_00160</name>
    <name evidence="9" type="ORF">E3Q03_00287</name>
    <name evidence="6" type="ORF">E3Q10_00109</name>
    <name evidence="5" type="ORF">E3Q17_00124</name>
    <name evidence="4" type="ORF">E3Q22_00107</name>
</gene>
<dbReference type="GO" id="GO:0005737">
    <property type="term" value="C:cytoplasm"/>
    <property type="evidence" value="ECO:0007669"/>
    <property type="project" value="UniProtKB-SubCell"/>
</dbReference>
<evidence type="ECO:0000313" key="5">
    <source>
        <dbReference type="EMBL" id="TIC05053.1"/>
    </source>
</evidence>
<accession>A0A4T0M942</accession>
<dbReference type="PANTHER" id="PTHR12612">
    <property type="entry name" value="NUCLEAR TRANSPORT FACTOR 2"/>
    <property type="match status" value="1"/>
</dbReference>
<dbReference type="Proteomes" id="UP000309601">
    <property type="component" value="Unassembled WGS sequence"/>
</dbReference>
<proteinExistence type="predicted"/>
<dbReference type="EMBL" id="SPRC01000001">
    <property type="protein sequence ID" value="TIB82675.1"/>
    <property type="molecule type" value="Genomic_DNA"/>
</dbReference>
<feature type="domain" description="NTF2" evidence="3">
    <location>
        <begin position="2"/>
        <end position="134"/>
    </location>
</feature>
<dbReference type="EMBL" id="SPRV01000002">
    <property type="protein sequence ID" value="TIC71693.1"/>
    <property type="molecule type" value="Genomic_DNA"/>
</dbReference>
<reference evidence="10 11" key="1">
    <citation type="submission" date="2019-03" db="EMBL/GenBank/DDBJ databases">
        <title>Sequencing 25 genomes of Wallemia mellicola.</title>
        <authorList>
            <person name="Gostincar C."/>
        </authorList>
    </citation>
    <scope>NUCLEOTIDE SEQUENCE [LARGE SCALE GENOMIC DNA]</scope>
    <source>
        <strain evidence="5 12">EXF-1262</strain>
        <strain evidence="8 13">EXF-1274</strain>
        <strain evidence="9 10">EXF-1277</strain>
        <strain evidence="4 14">EXF-6152</strain>
        <strain evidence="7 15">EXF-757</strain>
        <strain evidence="6 11">EXF-8738</strain>
    </source>
</reference>
<evidence type="ECO:0000313" key="12">
    <source>
        <dbReference type="Proteomes" id="UP000307169"/>
    </source>
</evidence>
<dbReference type="OrthoDB" id="6507044at2759"/>
<keyword evidence="1 2" id="KW-0963">Cytoplasm</keyword>
<dbReference type="AlphaFoldDB" id="A0A4T0M942"/>
<name>A0A4T0M942_9BASI</name>
<evidence type="ECO:0000313" key="13">
    <source>
        <dbReference type="Proteomes" id="UP000309601"/>
    </source>
</evidence>
<dbReference type="PROSITE" id="PS50177">
    <property type="entry name" value="NTF2_DOMAIN"/>
    <property type="match status" value="1"/>
</dbReference>
<dbReference type="GO" id="GO:0005635">
    <property type="term" value="C:nuclear envelope"/>
    <property type="evidence" value="ECO:0007669"/>
    <property type="project" value="UniProtKB-ARBA"/>
</dbReference>
<dbReference type="Proteomes" id="UP000307169">
    <property type="component" value="Unassembled WGS sequence"/>
</dbReference>
<dbReference type="InterPro" id="IPR032710">
    <property type="entry name" value="NTF2-like_dom_sf"/>
</dbReference>
<evidence type="ECO:0000256" key="2">
    <source>
        <dbReference type="RuleBase" id="RU369002"/>
    </source>
</evidence>
<evidence type="ECO:0000313" key="6">
    <source>
        <dbReference type="EMBL" id="TIC34546.1"/>
    </source>
</evidence>
<dbReference type="Proteomes" id="UP000305362">
    <property type="component" value="Unassembled WGS sequence"/>
</dbReference>
<evidence type="ECO:0000313" key="10">
    <source>
        <dbReference type="Proteomes" id="UP000305362"/>
    </source>
</evidence>
<evidence type="ECO:0000259" key="3">
    <source>
        <dbReference type="PROSITE" id="PS50177"/>
    </source>
</evidence>
<dbReference type="EMBL" id="SPRH01000001">
    <property type="protein sequence ID" value="TIC05053.1"/>
    <property type="molecule type" value="Genomic_DNA"/>
</dbReference>
<dbReference type="CDD" id="cd00780">
    <property type="entry name" value="NTF2"/>
    <property type="match status" value="1"/>
</dbReference>
<dbReference type="Proteomes" id="UP000310708">
    <property type="component" value="Unassembled WGS sequence"/>
</dbReference>
<keyword evidence="2" id="KW-0539">Nucleus</keyword>
<evidence type="ECO:0000313" key="8">
    <source>
        <dbReference type="EMBL" id="TIC71265.1"/>
    </source>
</evidence>
<evidence type="ECO:0000313" key="11">
    <source>
        <dbReference type="Proteomes" id="UP000305647"/>
    </source>
</evidence>
<comment type="function">
    <text evidence="2">Has a role in nuclear-cytoplasmic transport of proteins and mRNAs.</text>
</comment>
<dbReference type="GO" id="GO:0051028">
    <property type="term" value="P:mRNA transport"/>
    <property type="evidence" value="ECO:0007669"/>
    <property type="project" value="UniProtKB-UniRule"/>
</dbReference>
<dbReference type="InterPro" id="IPR002075">
    <property type="entry name" value="NTF2_dom"/>
</dbReference>
<dbReference type="Proteomes" id="UP000305647">
    <property type="component" value="Unassembled WGS sequence"/>
</dbReference>
<evidence type="ECO:0000313" key="7">
    <source>
        <dbReference type="EMBL" id="TIC70044.1"/>
    </source>
</evidence>
<evidence type="ECO:0000256" key="1">
    <source>
        <dbReference type="ARBA" id="ARBA00022490"/>
    </source>
</evidence>